<dbReference type="InterPro" id="IPR050469">
    <property type="entry name" value="Diguanylate_Cyclase"/>
</dbReference>
<dbReference type="InterPro" id="IPR043128">
    <property type="entry name" value="Rev_trsase/Diguanyl_cyclase"/>
</dbReference>
<dbReference type="GO" id="GO:0052621">
    <property type="term" value="F:diguanylate cyclase activity"/>
    <property type="evidence" value="ECO:0007669"/>
    <property type="project" value="UniProtKB-EC"/>
</dbReference>
<feature type="compositionally biased region" description="Basic residues" evidence="3">
    <location>
        <begin position="46"/>
        <end position="61"/>
    </location>
</feature>
<evidence type="ECO:0000313" key="7">
    <source>
        <dbReference type="EMBL" id="QEL66467.1"/>
    </source>
</evidence>
<organism evidence="7 8">
    <name type="scientific">Oryzomicrobium terrae</name>
    <dbReference type="NCBI Taxonomy" id="1735038"/>
    <lineage>
        <taxon>Bacteria</taxon>
        <taxon>Pseudomonadati</taxon>
        <taxon>Pseudomonadota</taxon>
        <taxon>Betaproteobacteria</taxon>
        <taxon>Rhodocyclales</taxon>
        <taxon>Rhodocyclaceae</taxon>
        <taxon>Oryzomicrobium</taxon>
    </lineage>
</organism>
<keyword evidence="8" id="KW-1185">Reference proteome</keyword>
<proteinExistence type="predicted"/>
<dbReference type="Pfam" id="PF00990">
    <property type="entry name" value="GGDEF"/>
    <property type="match status" value="1"/>
</dbReference>
<name>A0A5C1EE94_9RHOO</name>
<evidence type="ECO:0000256" key="4">
    <source>
        <dbReference type="SAM" id="Phobius"/>
    </source>
</evidence>
<sequence length="723" mass="79026">MPRRRSTIFVNSVVKQWGAAGSLLQAAFGRLPPHFVHFVMPHSGRHCHSKTSAARHHKTQRRLTPTEHMPAQPTPATAQHDMPTIHRDTHQPHPATAWRLPVARPHATLFAFVLIANLFVYAVLGVVAHLSYLQVKEKAAAKSRSLNALLAENVTAELERIKLGLVACAAEVFRQRREGAGPEATAPDFLHLVRRQLPMAANLIVIDRAGTVIFSTDFPPTKRSASERAYFQRFAADPSLTFQISEPLLGWMVEKPVLHLVARIPTRDGAFDGLVVAAVTVDWFIAKFQAMDIGEQGAVVLRGDASRNFDLLARFRPTGKIGETIVSDTFRATIAAHPAQGTYEANAGNDGIHRTFSYQKLEGLPLITLVGLASEDYLVEWQHRALSLLAVALGFSLMTGAASAFVVRAWRRQAESAEQIRLLLNYTASGIIGLDRQGHCTFCNPAAVRMLGARSEQDLVGQDIHAIIHGRAEAHPCRPAACPMLTEVAAADLGIHRDVFWQLDGRGFPVEYWAHPQRRKGEFIGTVVTFIDLRDRVLANTDALTELANRHRFDETLAAEWSRRLRAEDDFALLLIDVDHFKAYNDTHGHVAGDDCLRQVARAIQRALERETDLAARYGGEEFACILPGTNEAGAWRVAERIRAELASLALPHAGSPVGPCVTVSIGIVAVPPGCPAEVKDVLRAADAQLYKAKSAGRDRICAQTLDAAAATAAEQAPAQNGA</sequence>
<evidence type="ECO:0000259" key="5">
    <source>
        <dbReference type="PROSITE" id="PS50112"/>
    </source>
</evidence>
<evidence type="ECO:0000256" key="1">
    <source>
        <dbReference type="ARBA" id="ARBA00012528"/>
    </source>
</evidence>
<dbReference type="PROSITE" id="PS50887">
    <property type="entry name" value="GGDEF"/>
    <property type="match status" value="1"/>
</dbReference>
<dbReference type="CDD" id="cd12915">
    <property type="entry name" value="PDC2_DGC_like"/>
    <property type="match status" value="1"/>
</dbReference>
<dbReference type="Proteomes" id="UP000323671">
    <property type="component" value="Chromosome"/>
</dbReference>
<dbReference type="SUPFAM" id="SSF55785">
    <property type="entry name" value="PYP-like sensor domain (PAS domain)"/>
    <property type="match status" value="1"/>
</dbReference>
<dbReference type="NCBIfam" id="TIGR00254">
    <property type="entry name" value="GGDEF"/>
    <property type="match status" value="1"/>
</dbReference>
<dbReference type="InterPro" id="IPR029787">
    <property type="entry name" value="Nucleotide_cyclase"/>
</dbReference>
<dbReference type="KEGG" id="otr:OTERR_29910"/>
<dbReference type="AlphaFoldDB" id="A0A5C1EE94"/>
<evidence type="ECO:0000256" key="3">
    <source>
        <dbReference type="SAM" id="MobiDB-lite"/>
    </source>
</evidence>
<dbReference type="FunFam" id="3.30.70.270:FF:000001">
    <property type="entry name" value="Diguanylate cyclase domain protein"/>
    <property type="match status" value="1"/>
</dbReference>
<dbReference type="CDD" id="cd01949">
    <property type="entry name" value="GGDEF"/>
    <property type="match status" value="1"/>
</dbReference>
<feature type="region of interest" description="Disordered" evidence="3">
    <location>
        <begin position="46"/>
        <end position="81"/>
    </location>
</feature>
<keyword evidence="4" id="KW-0472">Membrane</keyword>
<dbReference type="InterPro" id="IPR000014">
    <property type="entry name" value="PAS"/>
</dbReference>
<gene>
    <name evidence="7" type="ORF">OTERR_29910</name>
</gene>
<accession>A0A5C1EE94</accession>
<dbReference type="CDD" id="cd12914">
    <property type="entry name" value="PDC1_DGC_like"/>
    <property type="match status" value="1"/>
</dbReference>
<dbReference type="EC" id="2.7.7.65" evidence="1"/>
<dbReference type="EMBL" id="CP022579">
    <property type="protein sequence ID" value="QEL66467.1"/>
    <property type="molecule type" value="Genomic_DNA"/>
</dbReference>
<protein>
    <recommendedName>
        <fullName evidence="1">diguanylate cyclase</fullName>
        <ecNumber evidence="1">2.7.7.65</ecNumber>
    </recommendedName>
</protein>
<dbReference type="Pfam" id="PF00989">
    <property type="entry name" value="PAS"/>
    <property type="match status" value="1"/>
</dbReference>
<dbReference type="GO" id="GO:1902201">
    <property type="term" value="P:negative regulation of bacterial-type flagellum-dependent cell motility"/>
    <property type="evidence" value="ECO:0007669"/>
    <property type="project" value="TreeGrafter"/>
</dbReference>
<dbReference type="GO" id="GO:0005886">
    <property type="term" value="C:plasma membrane"/>
    <property type="evidence" value="ECO:0007669"/>
    <property type="project" value="TreeGrafter"/>
</dbReference>
<dbReference type="SUPFAM" id="SSF55073">
    <property type="entry name" value="Nucleotide cyclase"/>
    <property type="match status" value="1"/>
</dbReference>
<dbReference type="Gene3D" id="3.30.70.270">
    <property type="match status" value="1"/>
</dbReference>
<keyword evidence="4" id="KW-0812">Transmembrane</keyword>
<reference evidence="7 8" key="1">
    <citation type="submission" date="2017-07" db="EMBL/GenBank/DDBJ databases">
        <title>Complete genome sequence of Oryzomicrobium terrae TPP412.</title>
        <authorList>
            <person name="Chiu L.-W."/>
            <person name="Lo K.-J."/>
            <person name="Tsai Y.-M."/>
            <person name="Lin S.-S."/>
            <person name="Kuo C.-H."/>
            <person name="Liu C.-T."/>
        </authorList>
    </citation>
    <scope>NUCLEOTIDE SEQUENCE [LARGE SCALE GENOMIC DNA]</scope>
    <source>
        <strain evidence="7 8">TPP412</strain>
    </source>
</reference>
<dbReference type="InterPro" id="IPR035965">
    <property type="entry name" value="PAS-like_dom_sf"/>
</dbReference>
<keyword evidence="4" id="KW-1133">Transmembrane helix</keyword>
<dbReference type="InterPro" id="IPR013767">
    <property type="entry name" value="PAS_fold"/>
</dbReference>
<evidence type="ECO:0000313" key="8">
    <source>
        <dbReference type="Proteomes" id="UP000323671"/>
    </source>
</evidence>
<dbReference type="PROSITE" id="PS50112">
    <property type="entry name" value="PAS"/>
    <property type="match status" value="1"/>
</dbReference>
<dbReference type="PANTHER" id="PTHR45138">
    <property type="entry name" value="REGULATORY COMPONENTS OF SENSORY TRANSDUCTION SYSTEM"/>
    <property type="match status" value="1"/>
</dbReference>
<dbReference type="InterPro" id="IPR000160">
    <property type="entry name" value="GGDEF_dom"/>
</dbReference>
<evidence type="ECO:0000256" key="2">
    <source>
        <dbReference type="ARBA" id="ARBA00034247"/>
    </source>
</evidence>
<evidence type="ECO:0000259" key="6">
    <source>
        <dbReference type="PROSITE" id="PS50887"/>
    </source>
</evidence>
<dbReference type="GO" id="GO:0043709">
    <property type="term" value="P:cell adhesion involved in single-species biofilm formation"/>
    <property type="evidence" value="ECO:0007669"/>
    <property type="project" value="TreeGrafter"/>
</dbReference>
<dbReference type="SMART" id="SM00091">
    <property type="entry name" value="PAS"/>
    <property type="match status" value="1"/>
</dbReference>
<dbReference type="Gene3D" id="3.30.450.20">
    <property type="entry name" value="PAS domain"/>
    <property type="match status" value="3"/>
</dbReference>
<dbReference type="GO" id="GO:0006355">
    <property type="term" value="P:regulation of DNA-templated transcription"/>
    <property type="evidence" value="ECO:0007669"/>
    <property type="project" value="InterPro"/>
</dbReference>
<feature type="domain" description="PAS" evidence="5">
    <location>
        <begin position="416"/>
        <end position="457"/>
    </location>
</feature>
<comment type="catalytic activity">
    <reaction evidence="2">
        <text>2 GTP = 3',3'-c-di-GMP + 2 diphosphate</text>
        <dbReference type="Rhea" id="RHEA:24898"/>
        <dbReference type="ChEBI" id="CHEBI:33019"/>
        <dbReference type="ChEBI" id="CHEBI:37565"/>
        <dbReference type="ChEBI" id="CHEBI:58805"/>
        <dbReference type="EC" id="2.7.7.65"/>
    </reaction>
</comment>
<dbReference type="PANTHER" id="PTHR45138:SF9">
    <property type="entry name" value="DIGUANYLATE CYCLASE DGCM-RELATED"/>
    <property type="match status" value="1"/>
</dbReference>
<feature type="domain" description="GGDEF" evidence="6">
    <location>
        <begin position="569"/>
        <end position="706"/>
    </location>
</feature>
<dbReference type="SMART" id="SM00267">
    <property type="entry name" value="GGDEF"/>
    <property type="match status" value="1"/>
</dbReference>
<feature type="transmembrane region" description="Helical" evidence="4">
    <location>
        <begin position="109"/>
        <end position="132"/>
    </location>
</feature>
<dbReference type="NCBIfam" id="TIGR00229">
    <property type="entry name" value="sensory_box"/>
    <property type="match status" value="1"/>
</dbReference>
<dbReference type="CDD" id="cd00130">
    <property type="entry name" value="PAS"/>
    <property type="match status" value="1"/>
</dbReference>